<dbReference type="InterPro" id="IPR032872">
    <property type="entry name" value="WAK_assoc_C"/>
</dbReference>
<dbReference type="PANTHER" id="PTHR46279">
    <property type="entry name" value="RING/U-BOX SUPERFAMILY PROTEIN"/>
    <property type="match status" value="1"/>
</dbReference>
<comment type="subcellular location">
    <subcellularLocation>
        <location evidence="2">Membrane</location>
        <topology evidence="2">Single-pass membrane protein</topology>
    </subcellularLocation>
</comment>
<keyword evidence="4" id="KW-0808">Transferase</keyword>
<keyword evidence="8" id="KW-0863">Zinc-finger</keyword>
<comment type="catalytic activity">
    <reaction evidence="1">
        <text>S-ubiquitinyl-[E2 ubiquitin-conjugating enzyme]-L-cysteine + [acceptor protein]-L-lysine = [E2 ubiquitin-conjugating enzyme]-L-cysteine + N(6)-ubiquitinyl-[acceptor protein]-L-lysine.</text>
        <dbReference type="EC" id="2.3.2.27"/>
    </reaction>
</comment>
<feature type="domain" description="Wall-associated receptor kinase galacturonan-binding" evidence="20">
    <location>
        <begin position="146"/>
        <end position="209"/>
    </location>
</feature>
<proteinExistence type="inferred from homology"/>
<keyword evidence="13" id="KW-0325">Glycoprotein</keyword>
<keyword evidence="7 19" id="KW-0732">Signal</keyword>
<keyword evidence="11 18" id="KW-1133">Transmembrane helix</keyword>
<evidence type="ECO:0000256" key="12">
    <source>
        <dbReference type="ARBA" id="ARBA00023136"/>
    </source>
</evidence>
<dbReference type="GO" id="GO:0004674">
    <property type="term" value="F:protein serine/threonine kinase activity"/>
    <property type="evidence" value="ECO:0007669"/>
    <property type="project" value="UniProtKB-KW"/>
</dbReference>
<evidence type="ECO:0000256" key="16">
    <source>
        <dbReference type="ARBA" id="ARBA00048679"/>
    </source>
</evidence>
<name>A0A5C7IDD0_9ROSI</name>
<dbReference type="Proteomes" id="UP000323000">
    <property type="component" value="Chromosome 3"/>
</dbReference>
<evidence type="ECO:0000256" key="14">
    <source>
        <dbReference type="ARBA" id="ARBA00024209"/>
    </source>
</evidence>
<feature type="domain" description="Wall-associated receptor kinase galacturonan-binding" evidence="20">
    <location>
        <begin position="36"/>
        <end position="106"/>
    </location>
</feature>
<evidence type="ECO:0000256" key="4">
    <source>
        <dbReference type="ARBA" id="ARBA00022679"/>
    </source>
</evidence>
<keyword evidence="9" id="KW-0833">Ubl conjugation pathway</keyword>
<evidence type="ECO:0000256" key="15">
    <source>
        <dbReference type="ARBA" id="ARBA00047899"/>
    </source>
</evidence>
<comment type="catalytic activity">
    <reaction evidence="15">
        <text>L-threonyl-[protein] + ATP = O-phospho-L-threonyl-[protein] + ADP + H(+)</text>
        <dbReference type="Rhea" id="RHEA:46608"/>
        <dbReference type="Rhea" id="RHEA-COMP:11060"/>
        <dbReference type="Rhea" id="RHEA-COMP:11605"/>
        <dbReference type="ChEBI" id="CHEBI:15378"/>
        <dbReference type="ChEBI" id="CHEBI:30013"/>
        <dbReference type="ChEBI" id="CHEBI:30616"/>
        <dbReference type="ChEBI" id="CHEBI:61977"/>
        <dbReference type="ChEBI" id="CHEBI:456216"/>
        <dbReference type="EC" id="2.7.11.1"/>
    </reaction>
</comment>
<feature type="domain" description="Wall-associated receptor kinase C-terminal" evidence="21">
    <location>
        <begin position="269"/>
        <end position="339"/>
    </location>
</feature>
<feature type="signal peptide" evidence="19">
    <location>
        <begin position="1"/>
        <end position="19"/>
    </location>
</feature>
<evidence type="ECO:0000313" key="23">
    <source>
        <dbReference type="Proteomes" id="UP000323000"/>
    </source>
</evidence>
<dbReference type="OrthoDB" id="1146903at2759"/>
<dbReference type="Pfam" id="PF13947">
    <property type="entry name" value="GUB_WAK_bind"/>
    <property type="match status" value="2"/>
</dbReference>
<dbReference type="PANTHER" id="PTHR46279:SF12">
    <property type="entry name" value="RING-TYPE E3 UBIQUITIN TRANSFERASE"/>
    <property type="match status" value="1"/>
</dbReference>
<evidence type="ECO:0000256" key="3">
    <source>
        <dbReference type="ARBA" id="ARBA00004906"/>
    </source>
</evidence>
<evidence type="ECO:0000256" key="18">
    <source>
        <dbReference type="SAM" id="Phobius"/>
    </source>
</evidence>
<evidence type="ECO:0000259" key="20">
    <source>
        <dbReference type="Pfam" id="PF13947"/>
    </source>
</evidence>
<evidence type="ECO:0000256" key="11">
    <source>
        <dbReference type="ARBA" id="ARBA00022989"/>
    </source>
</evidence>
<dbReference type="InterPro" id="IPR046948">
    <property type="entry name" value="ATL20-22-like"/>
</dbReference>
<protein>
    <recommendedName>
        <fullName evidence="24">Wall-associated receptor kinase galacturonan-binding domain-containing protein</fullName>
    </recommendedName>
</protein>
<evidence type="ECO:0000256" key="17">
    <source>
        <dbReference type="SAM" id="MobiDB-lite"/>
    </source>
</evidence>
<dbReference type="GO" id="GO:0008270">
    <property type="term" value="F:zinc ion binding"/>
    <property type="evidence" value="ECO:0007669"/>
    <property type="project" value="UniProtKB-KW"/>
</dbReference>
<evidence type="ECO:0000256" key="6">
    <source>
        <dbReference type="ARBA" id="ARBA00022723"/>
    </source>
</evidence>
<evidence type="ECO:0000259" key="21">
    <source>
        <dbReference type="Pfam" id="PF14380"/>
    </source>
</evidence>
<evidence type="ECO:0000256" key="1">
    <source>
        <dbReference type="ARBA" id="ARBA00000900"/>
    </source>
</evidence>
<organism evidence="22 23">
    <name type="scientific">Acer yangbiense</name>
    <dbReference type="NCBI Taxonomy" id="1000413"/>
    <lineage>
        <taxon>Eukaryota</taxon>
        <taxon>Viridiplantae</taxon>
        <taxon>Streptophyta</taxon>
        <taxon>Embryophyta</taxon>
        <taxon>Tracheophyta</taxon>
        <taxon>Spermatophyta</taxon>
        <taxon>Magnoliopsida</taxon>
        <taxon>eudicotyledons</taxon>
        <taxon>Gunneridae</taxon>
        <taxon>Pentapetalae</taxon>
        <taxon>rosids</taxon>
        <taxon>malvids</taxon>
        <taxon>Sapindales</taxon>
        <taxon>Sapindaceae</taxon>
        <taxon>Hippocastanoideae</taxon>
        <taxon>Acereae</taxon>
        <taxon>Acer</taxon>
    </lineage>
</organism>
<dbReference type="InterPro" id="IPR025287">
    <property type="entry name" value="WAK_GUB"/>
</dbReference>
<feature type="transmembrane region" description="Helical" evidence="18">
    <location>
        <begin position="382"/>
        <end position="400"/>
    </location>
</feature>
<evidence type="ECO:0000256" key="10">
    <source>
        <dbReference type="ARBA" id="ARBA00022833"/>
    </source>
</evidence>
<comment type="pathway">
    <text evidence="3">Protein modification; protein ubiquitination.</text>
</comment>
<sequence>MSICCSIILLFLLSPSSESKSNYGVNNSTNITYEFCPPTTCGRKGPVIRFPFRLKTQPVLCGLEGFELSCSSNNNTLLHFPSFNSSTNDFYVEEISYLHSSIAITDPNETTCPAVKGRTASKLQHIISIKKDSRDVQARKLQQIQCSTSCGDIKNISYPFRLKGDPARCGDSYFELSCSQSNKTILEFYSGKYYVNNISYDDRIITVVDVNLANGSCGLPQKSLSFHKIYYDYRYGIEDYNHIQADFVRCSSKISDPTYIRLPCLNIGTQSYVYVNYNSFNDIMDDLQVSCSFISTIPIRKASADDNPSYETIQKLLQSGFDLKWSVACKDCRSADSYCYQDKCIKVDGKHRSADLRNLIIDTTTPSKFSVAFHLLPAGTPLLTPVLIVLVLSTCLLDIFRRNSFAKATRSSKAYFPSWVYDQMIKGGDLELRNVSEIEGVIARKLCIIGLWCIQMKATDRPSITKVVEMLEGSIDDLQMPPKPCFSSSSSSKQSSIREIQSDSSTELLESESIEECSYADTYDV</sequence>
<evidence type="ECO:0000256" key="19">
    <source>
        <dbReference type="SAM" id="SignalP"/>
    </source>
</evidence>
<keyword evidence="23" id="KW-1185">Reference proteome</keyword>
<comment type="catalytic activity">
    <reaction evidence="16">
        <text>L-seryl-[protein] + ATP = O-phospho-L-seryl-[protein] + ADP + H(+)</text>
        <dbReference type="Rhea" id="RHEA:17989"/>
        <dbReference type="Rhea" id="RHEA-COMP:9863"/>
        <dbReference type="Rhea" id="RHEA-COMP:11604"/>
        <dbReference type="ChEBI" id="CHEBI:15378"/>
        <dbReference type="ChEBI" id="CHEBI:29999"/>
        <dbReference type="ChEBI" id="CHEBI:30616"/>
        <dbReference type="ChEBI" id="CHEBI:83421"/>
        <dbReference type="ChEBI" id="CHEBI:456216"/>
        <dbReference type="EC" id="2.7.11.1"/>
    </reaction>
</comment>
<accession>A0A5C7IDD0</accession>
<gene>
    <name evidence="22" type="ORF">EZV62_008532</name>
</gene>
<evidence type="ECO:0008006" key="24">
    <source>
        <dbReference type="Google" id="ProtNLM"/>
    </source>
</evidence>
<dbReference type="AlphaFoldDB" id="A0A5C7IDD0"/>
<evidence type="ECO:0000256" key="7">
    <source>
        <dbReference type="ARBA" id="ARBA00022729"/>
    </source>
</evidence>
<feature type="chain" id="PRO_5022920437" description="Wall-associated receptor kinase galacturonan-binding domain-containing protein" evidence="19">
    <location>
        <begin position="20"/>
        <end position="525"/>
    </location>
</feature>
<keyword evidence="6" id="KW-0479">Metal-binding</keyword>
<keyword evidence="5 18" id="KW-0812">Transmembrane</keyword>
<evidence type="ECO:0000256" key="2">
    <source>
        <dbReference type="ARBA" id="ARBA00004167"/>
    </source>
</evidence>
<evidence type="ECO:0000256" key="8">
    <source>
        <dbReference type="ARBA" id="ARBA00022771"/>
    </source>
</evidence>
<dbReference type="GO" id="GO:0061630">
    <property type="term" value="F:ubiquitin protein ligase activity"/>
    <property type="evidence" value="ECO:0007669"/>
    <property type="project" value="UniProtKB-EC"/>
</dbReference>
<dbReference type="EMBL" id="VAHF01000003">
    <property type="protein sequence ID" value="TXG67257.1"/>
    <property type="molecule type" value="Genomic_DNA"/>
</dbReference>
<feature type="region of interest" description="Disordered" evidence="17">
    <location>
        <begin position="480"/>
        <end position="513"/>
    </location>
</feature>
<evidence type="ECO:0000256" key="5">
    <source>
        <dbReference type="ARBA" id="ARBA00022692"/>
    </source>
</evidence>
<reference evidence="23" key="1">
    <citation type="journal article" date="2019" name="Gigascience">
        <title>De novo genome assembly of the endangered Acer yangbiense, a plant species with extremely small populations endemic to Yunnan Province, China.</title>
        <authorList>
            <person name="Yang J."/>
            <person name="Wariss H.M."/>
            <person name="Tao L."/>
            <person name="Zhang R."/>
            <person name="Yun Q."/>
            <person name="Hollingsworth P."/>
            <person name="Dao Z."/>
            <person name="Luo G."/>
            <person name="Guo H."/>
            <person name="Ma Y."/>
            <person name="Sun W."/>
        </authorList>
    </citation>
    <scope>NUCLEOTIDE SEQUENCE [LARGE SCALE GENOMIC DNA]</scope>
    <source>
        <strain evidence="23">cv. Malutang</strain>
    </source>
</reference>
<evidence type="ECO:0000313" key="22">
    <source>
        <dbReference type="EMBL" id="TXG67257.1"/>
    </source>
</evidence>
<evidence type="ECO:0000256" key="13">
    <source>
        <dbReference type="ARBA" id="ARBA00023180"/>
    </source>
</evidence>
<keyword evidence="10" id="KW-0862">Zinc</keyword>
<comment type="caution">
    <text evidence="22">The sequence shown here is derived from an EMBL/GenBank/DDBJ whole genome shotgun (WGS) entry which is preliminary data.</text>
</comment>
<dbReference type="GO" id="GO:0016020">
    <property type="term" value="C:membrane"/>
    <property type="evidence" value="ECO:0007669"/>
    <property type="project" value="UniProtKB-SubCell"/>
</dbReference>
<dbReference type="Pfam" id="PF14380">
    <property type="entry name" value="WAK_assoc"/>
    <property type="match status" value="1"/>
</dbReference>
<evidence type="ECO:0000256" key="9">
    <source>
        <dbReference type="ARBA" id="ARBA00022786"/>
    </source>
</evidence>
<keyword evidence="12 18" id="KW-0472">Membrane</keyword>
<comment type="similarity">
    <text evidence="14">Belongs to the RING-type zinc finger family. ATL subfamily.</text>
</comment>
<dbReference type="GO" id="GO:0030247">
    <property type="term" value="F:polysaccharide binding"/>
    <property type="evidence" value="ECO:0007669"/>
    <property type="project" value="InterPro"/>
</dbReference>